<feature type="region of interest" description="Disordered" evidence="4">
    <location>
        <begin position="194"/>
        <end position="225"/>
    </location>
</feature>
<dbReference type="SMART" id="SM00181">
    <property type="entry name" value="EGF"/>
    <property type="match status" value="2"/>
</dbReference>
<evidence type="ECO:0000259" key="5">
    <source>
        <dbReference type="PROSITE" id="PS01186"/>
    </source>
</evidence>
<feature type="compositionally biased region" description="Pro residues" evidence="4">
    <location>
        <begin position="143"/>
        <end position="159"/>
    </location>
</feature>
<dbReference type="AlphaFoldDB" id="A0ABD1EBM0"/>
<evidence type="ECO:0000313" key="6">
    <source>
        <dbReference type="EMBL" id="KAL1492057.1"/>
    </source>
</evidence>
<feature type="region of interest" description="Disordered" evidence="4">
    <location>
        <begin position="138"/>
        <end position="166"/>
    </location>
</feature>
<dbReference type="SUPFAM" id="SSF57196">
    <property type="entry name" value="EGF/Laminin"/>
    <property type="match status" value="2"/>
</dbReference>
<proteinExistence type="predicted"/>
<evidence type="ECO:0000256" key="2">
    <source>
        <dbReference type="ARBA" id="ARBA00022737"/>
    </source>
</evidence>
<evidence type="ECO:0000256" key="1">
    <source>
        <dbReference type="ARBA" id="ARBA00022536"/>
    </source>
</evidence>
<name>A0ABD1EBM0_HYPHA</name>
<dbReference type="PANTHER" id="PTHR24034:SF204">
    <property type="entry name" value="ADHESION G PROTEIN-COUPLED RECEPTOR E1"/>
    <property type="match status" value="1"/>
</dbReference>
<dbReference type="Gene3D" id="2.10.25.10">
    <property type="entry name" value="Laminin"/>
    <property type="match status" value="2"/>
</dbReference>
<comment type="caution">
    <text evidence="6">The sequence shown here is derived from an EMBL/GenBank/DDBJ whole genome shotgun (WGS) entry which is preliminary data.</text>
</comment>
<dbReference type="Proteomes" id="UP001566132">
    <property type="component" value="Unassembled WGS sequence"/>
</dbReference>
<dbReference type="PROSITE" id="PS01186">
    <property type="entry name" value="EGF_2"/>
    <property type="match status" value="1"/>
</dbReference>
<evidence type="ECO:0000256" key="3">
    <source>
        <dbReference type="ARBA" id="ARBA00023157"/>
    </source>
</evidence>
<dbReference type="SMART" id="SM00179">
    <property type="entry name" value="EGF_CA"/>
    <property type="match status" value="1"/>
</dbReference>
<dbReference type="PANTHER" id="PTHR24034">
    <property type="entry name" value="EGF-LIKE DOMAIN-CONTAINING PROTEIN"/>
    <property type="match status" value="1"/>
</dbReference>
<dbReference type="InterPro" id="IPR018097">
    <property type="entry name" value="EGF_Ca-bd_CS"/>
</dbReference>
<organism evidence="6 7">
    <name type="scientific">Hypothenemus hampei</name>
    <name type="common">Coffee berry borer</name>
    <dbReference type="NCBI Taxonomy" id="57062"/>
    <lineage>
        <taxon>Eukaryota</taxon>
        <taxon>Metazoa</taxon>
        <taxon>Ecdysozoa</taxon>
        <taxon>Arthropoda</taxon>
        <taxon>Hexapoda</taxon>
        <taxon>Insecta</taxon>
        <taxon>Pterygota</taxon>
        <taxon>Neoptera</taxon>
        <taxon>Endopterygota</taxon>
        <taxon>Coleoptera</taxon>
        <taxon>Polyphaga</taxon>
        <taxon>Cucujiformia</taxon>
        <taxon>Curculionidae</taxon>
        <taxon>Scolytinae</taxon>
        <taxon>Hypothenemus</taxon>
    </lineage>
</organism>
<dbReference type="InterPro" id="IPR000152">
    <property type="entry name" value="EGF-type_Asp/Asn_hydroxyl_site"/>
</dbReference>
<evidence type="ECO:0000256" key="4">
    <source>
        <dbReference type="SAM" id="MobiDB-lite"/>
    </source>
</evidence>
<keyword evidence="1" id="KW-0245">EGF-like domain</keyword>
<feature type="domain" description="EGF-like" evidence="5">
    <location>
        <begin position="73"/>
        <end position="88"/>
    </location>
</feature>
<dbReference type="Gene3D" id="1.20.5.320">
    <property type="entry name" value="6-Phosphogluconate Dehydrogenase, domain 3"/>
    <property type="match status" value="2"/>
</dbReference>
<reference evidence="6 7" key="1">
    <citation type="submission" date="2024-05" db="EMBL/GenBank/DDBJ databases">
        <title>Genetic variation in Jamaican populations of the coffee berry borer (Hypothenemus hampei).</title>
        <authorList>
            <person name="Errbii M."/>
            <person name="Myrie A."/>
        </authorList>
    </citation>
    <scope>NUCLEOTIDE SEQUENCE [LARGE SCALE GENOMIC DNA]</scope>
    <source>
        <strain evidence="6">JA-Hopewell-2020-01-JO</strain>
        <tissue evidence="6">Whole body</tissue>
    </source>
</reference>
<evidence type="ECO:0000313" key="7">
    <source>
        <dbReference type="Proteomes" id="UP001566132"/>
    </source>
</evidence>
<accession>A0ABD1EBM0</accession>
<dbReference type="InterPro" id="IPR050751">
    <property type="entry name" value="ECM_structural_protein"/>
</dbReference>
<keyword evidence="2" id="KW-0677">Repeat</keyword>
<protein>
    <recommendedName>
        <fullName evidence="5">EGF-like domain-containing protein</fullName>
    </recommendedName>
</protein>
<sequence>MHKDQDPCKMDLCEQKCTVYLQRVICTCYEGYKFSPENQKLGIRPVCVDVNECEDRNGDCEQLCINEIGSYRCSCKDGYNLRADNRSCDKLHTPLGDIEAGHVNRCFANCESLVRLNEKLKHLQEKVSALSTAVRLSSFASGPPGPVGPPGPSGPPGPRGFPGIESNAIPPNLDYSYSILDAFVPYPGDETTQCRCKRGAQGEPGARGSQGQKGEQGERGLRGPKGDKGSFDFLLLMLANVRHDIVHLQKKVFQDERPPKFDFDIVLTKKKAKHKQRLLTKQKNLEAFVTPATASETVTTTERDVKVKSSVLTTERTDEFRDMNLGSLTEDALETYDEWSGDEMTEEDYL</sequence>
<dbReference type="CDD" id="cd00054">
    <property type="entry name" value="EGF_CA"/>
    <property type="match status" value="1"/>
</dbReference>
<dbReference type="FunFam" id="2.10.25.10:FF:000240">
    <property type="entry name" value="Vitamin K-dependent protein S"/>
    <property type="match status" value="1"/>
</dbReference>
<feature type="compositionally biased region" description="Basic and acidic residues" evidence="4">
    <location>
        <begin position="215"/>
        <end position="225"/>
    </location>
</feature>
<dbReference type="InterPro" id="IPR001881">
    <property type="entry name" value="EGF-like_Ca-bd_dom"/>
</dbReference>
<keyword evidence="3" id="KW-1015">Disulfide bond</keyword>
<dbReference type="Pfam" id="PF14670">
    <property type="entry name" value="FXa_inhibition"/>
    <property type="match status" value="1"/>
</dbReference>
<dbReference type="EMBL" id="JBDJPC010000009">
    <property type="protein sequence ID" value="KAL1492057.1"/>
    <property type="molecule type" value="Genomic_DNA"/>
</dbReference>
<dbReference type="PROSITE" id="PS00010">
    <property type="entry name" value="ASX_HYDROXYL"/>
    <property type="match status" value="1"/>
</dbReference>
<dbReference type="PROSITE" id="PS01187">
    <property type="entry name" value="EGF_CA"/>
    <property type="match status" value="1"/>
</dbReference>
<dbReference type="InterPro" id="IPR000742">
    <property type="entry name" value="EGF"/>
</dbReference>
<keyword evidence="7" id="KW-1185">Reference proteome</keyword>
<gene>
    <name evidence="6" type="ORF">ABEB36_012555</name>
</gene>